<dbReference type="AlphaFoldDB" id="A0AAV8WWY1"/>
<evidence type="ECO:0000313" key="3">
    <source>
        <dbReference type="Proteomes" id="UP001162156"/>
    </source>
</evidence>
<comment type="caution">
    <text evidence="2">The sequence shown here is derived from an EMBL/GenBank/DDBJ whole genome shotgun (WGS) entry which is preliminary data.</text>
</comment>
<dbReference type="GO" id="GO:0033617">
    <property type="term" value="P:mitochondrial respiratory chain complex IV assembly"/>
    <property type="evidence" value="ECO:0007669"/>
    <property type="project" value="TreeGrafter"/>
</dbReference>
<dbReference type="GO" id="GO:0005743">
    <property type="term" value="C:mitochondrial inner membrane"/>
    <property type="evidence" value="ECO:0007669"/>
    <property type="project" value="TreeGrafter"/>
</dbReference>
<protein>
    <submittedName>
        <fullName evidence="2">Uncharacterized protein</fullName>
    </submittedName>
</protein>
<accession>A0AAV8WWY1</accession>
<name>A0AAV8WWY1_9CUCU</name>
<evidence type="ECO:0000256" key="1">
    <source>
        <dbReference type="SAM" id="Phobius"/>
    </source>
</evidence>
<dbReference type="EMBL" id="JANEYF010004506">
    <property type="protein sequence ID" value="KAJ8930976.1"/>
    <property type="molecule type" value="Genomic_DNA"/>
</dbReference>
<reference evidence="2" key="1">
    <citation type="journal article" date="2023" name="Insect Mol. Biol.">
        <title>Genome sequencing provides insights into the evolution of gene families encoding plant cell wall-degrading enzymes in longhorned beetles.</title>
        <authorList>
            <person name="Shin N.R."/>
            <person name="Okamura Y."/>
            <person name="Kirsch R."/>
            <person name="Pauchet Y."/>
        </authorList>
    </citation>
    <scope>NUCLEOTIDE SEQUENCE</scope>
    <source>
        <strain evidence="2">RBIC_L_NR</strain>
    </source>
</reference>
<gene>
    <name evidence="2" type="ORF">NQ314_016173</name>
</gene>
<keyword evidence="1" id="KW-0812">Transmembrane</keyword>
<dbReference type="PANTHER" id="PTHR47148">
    <property type="entry name" value="CYTOCHROME C OXIDASE ASSEMBLY FACTOR 1 HOMOLOG"/>
    <property type="match status" value="1"/>
</dbReference>
<keyword evidence="3" id="KW-1185">Reference proteome</keyword>
<feature type="transmembrane region" description="Helical" evidence="1">
    <location>
        <begin position="6"/>
        <end position="26"/>
    </location>
</feature>
<organism evidence="2 3">
    <name type="scientific">Rhamnusium bicolor</name>
    <dbReference type="NCBI Taxonomy" id="1586634"/>
    <lineage>
        <taxon>Eukaryota</taxon>
        <taxon>Metazoa</taxon>
        <taxon>Ecdysozoa</taxon>
        <taxon>Arthropoda</taxon>
        <taxon>Hexapoda</taxon>
        <taxon>Insecta</taxon>
        <taxon>Pterygota</taxon>
        <taxon>Neoptera</taxon>
        <taxon>Endopterygota</taxon>
        <taxon>Coleoptera</taxon>
        <taxon>Polyphaga</taxon>
        <taxon>Cucujiformia</taxon>
        <taxon>Chrysomeloidea</taxon>
        <taxon>Cerambycidae</taxon>
        <taxon>Lepturinae</taxon>
        <taxon>Rhagiini</taxon>
        <taxon>Rhamnusium</taxon>
    </lineage>
</organism>
<dbReference type="Proteomes" id="UP001162156">
    <property type="component" value="Unassembled WGS sequence"/>
</dbReference>
<dbReference type="PANTHER" id="PTHR47148:SF1">
    <property type="entry name" value="CYTOCHROME C OXIDASE ASSEMBLY FACTOR 1 HOMOLOG"/>
    <property type="match status" value="1"/>
</dbReference>
<keyword evidence="1" id="KW-0472">Membrane</keyword>
<dbReference type="Pfam" id="PF08695">
    <property type="entry name" value="Coa1"/>
    <property type="match status" value="1"/>
</dbReference>
<evidence type="ECO:0000313" key="2">
    <source>
        <dbReference type="EMBL" id="KAJ8930976.1"/>
    </source>
</evidence>
<sequence>MGISNITLVKIGAIGGVATVTMGLLLEGKIQNNIKATEYYKDALRTLRSHKGAVYLLGEPIKDKGIDIRNENKNYTKQNIASYEVPIVGSKQKGILYFSAERENCDSSWIVNRIELELANDSTRRLLIKSSNSK</sequence>
<dbReference type="InterPro" id="IPR014807">
    <property type="entry name" value="Coa1"/>
</dbReference>
<dbReference type="GO" id="GO:0032981">
    <property type="term" value="P:mitochondrial respiratory chain complex I assembly"/>
    <property type="evidence" value="ECO:0007669"/>
    <property type="project" value="TreeGrafter"/>
</dbReference>
<keyword evidence="1" id="KW-1133">Transmembrane helix</keyword>
<proteinExistence type="predicted"/>